<evidence type="ECO:0000256" key="2">
    <source>
        <dbReference type="ARBA" id="ARBA00023125"/>
    </source>
</evidence>
<evidence type="ECO:0000313" key="9">
    <source>
        <dbReference type="Proteomes" id="UP001218218"/>
    </source>
</evidence>
<keyword evidence="2" id="KW-0238">DNA-binding</keyword>
<dbReference type="SMART" id="SM00353">
    <property type="entry name" value="HLH"/>
    <property type="match status" value="1"/>
</dbReference>
<reference evidence="8" key="1">
    <citation type="submission" date="2023-03" db="EMBL/GenBank/DDBJ databases">
        <title>Massive genome expansion in bonnet fungi (Mycena s.s.) driven by repeated elements and novel gene families across ecological guilds.</title>
        <authorList>
            <consortium name="Lawrence Berkeley National Laboratory"/>
            <person name="Harder C.B."/>
            <person name="Miyauchi S."/>
            <person name="Viragh M."/>
            <person name="Kuo A."/>
            <person name="Thoen E."/>
            <person name="Andreopoulos B."/>
            <person name="Lu D."/>
            <person name="Skrede I."/>
            <person name="Drula E."/>
            <person name="Henrissat B."/>
            <person name="Morin E."/>
            <person name="Kohler A."/>
            <person name="Barry K."/>
            <person name="LaButti K."/>
            <person name="Morin E."/>
            <person name="Salamov A."/>
            <person name="Lipzen A."/>
            <person name="Mereny Z."/>
            <person name="Hegedus B."/>
            <person name="Baldrian P."/>
            <person name="Stursova M."/>
            <person name="Weitz H."/>
            <person name="Taylor A."/>
            <person name="Grigoriev I.V."/>
            <person name="Nagy L.G."/>
            <person name="Martin F."/>
            <person name="Kauserud H."/>
        </authorList>
    </citation>
    <scope>NUCLEOTIDE SEQUENCE</scope>
    <source>
        <strain evidence="8">CBHHK002</strain>
    </source>
</reference>
<dbReference type="GO" id="GO:0090575">
    <property type="term" value="C:RNA polymerase II transcription regulator complex"/>
    <property type="evidence" value="ECO:0007669"/>
    <property type="project" value="TreeGrafter"/>
</dbReference>
<dbReference type="GO" id="GO:0046983">
    <property type="term" value="F:protein dimerization activity"/>
    <property type="evidence" value="ECO:0007669"/>
    <property type="project" value="InterPro"/>
</dbReference>
<keyword evidence="4" id="KW-0804">Transcription</keyword>
<feature type="region of interest" description="Disordered" evidence="6">
    <location>
        <begin position="24"/>
        <end position="49"/>
    </location>
</feature>
<dbReference type="SUPFAM" id="SSF47459">
    <property type="entry name" value="HLH, helix-loop-helix DNA-binding domain"/>
    <property type="match status" value="1"/>
</dbReference>
<dbReference type="AlphaFoldDB" id="A0AAD6Z3K9"/>
<dbReference type="Pfam" id="PF00010">
    <property type="entry name" value="HLH"/>
    <property type="match status" value="1"/>
</dbReference>
<evidence type="ECO:0000256" key="6">
    <source>
        <dbReference type="SAM" id="MobiDB-lite"/>
    </source>
</evidence>
<comment type="caution">
    <text evidence="8">The sequence shown here is derived from an EMBL/GenBank/DDBJ whole genome shotgun (WGS) entry which is preliminary data.</text>
</comment>
<dbReference type="InterPro" id="IPR011598">
    <property type="entry name" value="bHLH_dom"/>
</dbReference>
<evidence type="ECO:0000256" key="3">
    <source>
        <dbReference type="ARBA" id="ARBA00023159"/>
    </source>
</evidence>
<keyword evidence="1" id="KW-0805">Transcription regulation</keyword>
<evidence type="ECO:0000259" key="7">
    <source>
        <dbReference type="PROSITE" id="PS50888"/>
    </source>
</evidence>
<proteinExistence type="predicted"/>
<dbReference type="InterPro" id="IPR036638">
    <property type="entry name" value="HLH_DNA-bd_sf"/>
</dbReference>
<evidence type="ECO:0000256" key="1">
    <source>
        <dbReference type="ARBA" id="ARBA00023015"/>
    </source>
</evidence>
<organism evidence="8 9">
    <name type="scientific">Mycena albidolilacea</name>
    <dbReference type="NCBI Taxonomy" id="1033008"/>
    <lineage>
        <taxon>Eukaryota</taxon>
        <taxon>Fungi</taxon>
        <taxon>Dikarya</taxon>
        <taxon>Basidiomycota</taxon>
        <taxon>Agaricomycotina</taxon>
        <taxon>Agaricomycetes</taxon>
        <taxon>Agaricomycetidae</taxon>
        <taxon>Agaricales</taxon>
        <taxon>Marasmiineae</taxon>
        <taxon>Mycenaceae</taxon>
        <taxon>Mycena</taxon>
    </lineage>
</organism>
<dbReference type="PANTHER" id="PTHR10328:SF3">
    <property type="entry name" value="PROTEIN MAX"/>
    <property type="match status" value="1"/>
</dbReference>
<keyword evidence="9" id="KW-1185">Reference proteome</keyword>
<dbReference type="Proteomes" id="UP001218218">
    <property type="component" value="Unassembled WGS sequence"/>
</dbReference>
<sequence length="295" mass="33154">MSSNYPRTPVSSVAAAPPTIFMNLTPENTPKGVPNLGGNKSKPMRRGSTAEWRATHNAVERQRREMLNGRFMDLGEILPNLRDIRRPSKSAIVNSSIAHLKASHRHRFIAAHQLRIMKEEADALRQEINAWRAHTGVALVEEPMRDEAFGIVLSGELEFEEDDMLPADGGFEEEELGSGGEHYVAGRVYPAESIDEYALLRRRQLEHAEMLRAQAHAQAQRPHFVHLETSHAFQPEYAMDARSPPYYVPAPVMGNLTSPAFQNPVGCECDECTHPHPNIHPEFTARWAQQQMLQG</sequence>
<dbReference type="PANTHER" id="PTHR10328">
    <property type="entry name" value="PROTEIN MAX MYC-ASSOCIATED FACTOR X"/>
    <property type="match status" value="1"/>
</dbReference>
<feature type="domain" description="BHLH" evidence="7">
    <location>
        <begin position="51"/>
        <end position="103"/>
    </location>
</feature>
<evidence type="ECO:0000256" key="4">
    <source>
        <dbReference type="ARBA" id="ARBA00023163"/>
    </source>
</evidence>
<keyword evidence="5" id="KW-0539">Nucleus</keyword>
<dbReference type="EMBL" id="JARIHO010000093">
    <property type="protein sequence ID" value="KAJ7306328.1"/>
    <property type="molecule type" value="Genomic_DNA"/>
</dbReference>
<accession>A0AAD6Z3K9</accession>
<dbReference type="GO" id="GO:0003677">
    <property type="term" value="F:DNA binding"/>
    <property type="evidence" value="ECO:0007669"/>
    <property type="project" value="UniProtKB-KW"/>
</dbReference>
<dbReference type="GO" id="GO:0045944">
    <property type="term" value="P:positive regulation of transcription by RNA polymerase II"/>
    <property type="evidence" value="ECO:0007669"/>
    <property type="project" value="TreeGrafter"/>
</dbReference>
<protein>
    <recommendedName>
        <fullName evidence="7">BHLH domain-containing protein</fullName>
    </recommendedName>
</protein>
<dbReference type="GO" id="GO:0003700">
    <property type="term" value="F:DNA-binding transcription factor activity"/>
    <property type="evidence" value="ECO:0007669"/>
    <property type="project" value="TreeGrafter"/>
</dbReference>
<dbReference type="Gene3D" id="4.10.280.10">
    <property type="entry name" value="Helix-loop-helix DNA-binding domain"/>
    <property type="match status" value="1"/>
</dbReference>
<keyword evidence="3" id="KW-0010">Activator</keyword>
<gene>
    <name evidence="8" type="ORF">DFH08DRAFT_517104</name>
</gene>
<evidence type="ECO:0000256" key="5">
    <source>
        <dbReference type="ARBA" id="ARBA00023242"/>
    </source>
</evidence>
<dbReference type="PROSITE" id="PS50888">
    <property type="entry name" value="BHLH"/>
    <property type="match status" value="1"/>
</dbReference>
<evidence type="ECO:0000313" key="8">
    <source>
        <dbReference type="EMBL" id="KAJ7306328.1"/>
    </source>
</evidence>
<name>A0AAD6Z3K9_9AGAR</name>
<dbReference type="CDD" id="cd00083">
    <property type="entry name" value="bHLH_SF"/>
    <property type="match status" value="1"/>
</dbReference>